<sequence length="265" mass="29872">MQPHNSRGLLNSNLYTNPTSSTVFSLDETLNAICPSPPDPEAIVNSYSPDGINTTELDNFCLNMNNCNETKYIELYKQVEQVCENELNGNVNMFSNFLSLIQDGFSSVYYMIPRRWSVCLKGSDGDYCTSAKLRTAISVVGDRNGNSSSLYVLAQIPPLNTITYGTNDKVRRDIPFPEPIICGDCFARTVSIFENYTKMQGQFSDDDSTGRQVIIDNCPNEKMKKRYWKESSMASAGMGGMKTHDVVMWWWSGMIGLAFLSFYDW</sequence>
<accession>A0A9N9G3U8</accession>
<name>A0A9N9G3U8_9GLOM</name>
<protein>
    <submittedName>
        <fullName evidence="2">6844_t:CDS:1</fullName>
    </submittedName>
</protein>
<dbReference type="OrthoDB" id="2335347at2759"/>
<dbReference type="Proteomes" id="UP000789739">
    <property type="component" value="Unassembled WGS sequence"/>
</dbReference>
<evidence type="ECO:0000313" key="3">
    <source>
        <dbReference type="Proteomes" id="UP000789739"/>
    </source>
</evidence>
<evidence type="ECO:0000256" key="1">
    <source>
        <dbReference type="SAM" id="Phobius"/>
    </source>
</evidence>
<dbReference type="AlphaFoldDB" id="A0A9N9G3U8"/>
<feature type="transmembrane region" description="Helical" evidence="1">
    <location>
        <begin position="246"/>
        <end position="263"/>
    </location>
</feature>
<keyword evidence="3" id="KW-1185">Reference proteome</keyword>
<gene>
    <name evidence="2" type="ORF">PBRASI_LOCUS6336</name>
</gene>
<evidence type="ECO:0000313" key="2">
    <source>
        <dbReference type="EMBL" id="CAG8575537.1"/>
    </source>
</evidence>
<keyword evidence="1" id="KW-1133">Transmembrane helix</keyword>
<reference evidence="2" key="1">
    <citation type="submission" date="2021-06" db="EMBL/GenBank/DDBJ databases">
        <authorList>
            <person name="Kallberg Y."/>
            <person name="Tangrot J."/>
            <person name="Rosling A."/>
        </authorList>
    </citation>
    <scope>NUCLEOTIDE SEQUENCE</scope>
    <source>
        <strain evidence="2">BR232B</strain>
    </source>
</reference>
<dbReference type="EMBL" id="CAJVPI010000831">
    <property type="protein sequence ID" value="CAG8575537.1"/>
    <property type="molecule type" value="Genomic_DNA"/>
</dbReference>
<comment type="caution">
    <text evidence="2">The sequence shown here is derived from an EMBL/GenBank/DDBJ whole genome shotgun (WGS) entry which is preliminary data.</text>
</comment>
<proteinExistence type="predicted"/>
<keyword evidence="1" id="KW-0812">Transmembrane</keyword>
<organism evidence="2 3">
    <name type="scientific">Paraglomus brasilianum</name>
    <dbReference type="NCBI Taxonomy" id="144538"/>
    <lineage>
        <taxon>Eukaryota</taxon>
        <taxon>Fungi</taxon>
        <taxon>Fungi incertae sedis</taxon>
        <taxon>Mucoromycota</taxon>
        <taxon>Glomeromycotina</taxon>
        <taxon>Glomeromycetes</taxon>
        <taxon>Paraglomerales</taxon>
        <taxon>Paraglomeraceae</taxon>
        <taxon>Paraglomus</taxon>
    </lineage>
</organism>
<keyword evidence="1" id="KW-0472">Membrane</keyword>